<evidence type="ECO:0000313" key="1">
    <source>
        <dbReference type="EMBL" id="MDQ7953125.1"/>
    </source>
</evidence>
<reference evidence="1" key="1">
    <citation type="submission" date="2023-07" db="EMBL/GenBank/DDBJ databases">
        <authorList>
            <person name="Shahid S."/>
            <person name="Akbar M.Y."/>
            <person name="Ajmal W."/>
            <person name="Ansari A."/>
            <person name="Ghazanfar S."/>
        </authorList>
    </citation>
    <scope>NUCLEOTIDE SEQUENCE</scope>
    <source>
        <strain evidence="1">NIGAB</strain>
    </source>
</reference>
<sequence length="79" mass="8838">MSLTEQLQLKDGETLRVDSSRQTGPLANIDITNYSVLDAHGDVVGKVEYTEDMAIKGFKVTHKAVRTDLEGKTVLQKFW</sequence>
<organism evidence="1 2">
    <name type="scientific">Stenotrophomonas geniculata</name>
    <dbReference type="NCBI Taxonomy" id="86188"/>
    <lineage>
        <taxon>Bacteria</taxon>
        <taxon>Pseudomonadati</taxon>
        <taxon>Pseudomonadota</taxon>
        <taxon>Gammaproteobacteria</taxon>
        <taxon>Lysobacterales</taxon>
        <taxon>Lysobacteraceae</taxon>
        <taxon>Stenotrophomonas</taxon>
    </lineage>
</organism>
<dbReference type="EMBL" id="JAVIAC010000007">
    <property type="protein sequence ID" value="MDQ7953125.1"/>
    <property type="molecule type" value="Genomic_DNA"/>
</dbReference>
<accession>A0AAP5FA32</accession>
<comment type="caution">
    <text evidence="1">The sequence shown here is derived from an EMBL/GenBank/DDBJ whole genome shotgun (WGS) entry which is preliminary data.</text>
</comment>
<name>A0AAP5FA32_9GAMM</name>
<dbReference type="Proteomes" id="UP001240529">
    <property type="component" value="Unassembled WGS sequence"/>
</dbReference>
<protein>
    <submittedName>
        <fullName evidence="1">Uncharacterized protein</fullName>
    </submittedName>
</protein>
<proteinExistence type="predicted"/>
<dbReference type="RefSeq" id="WP_305730490.1">
    <property type="nucleotide sequence ID" value="NZ_JAUZEA010000007.1"/>
</dbReference>
<dbReference type="AlphaFoldDB" id="A0AAP5FA32"/>
<gene>
    <name evidence="1" type="ORF">Q0031_15185</name>
</gene>
<evidence type="ECO:0000313" key="2">
    <source>
        <dbReference type="Proteomes" id="UP001240529"/>
    </source>
</evidence>